<sequence length="114" mass="12139">MPFHILDYGAFFLLTGASLAVGCYFSFRKTTAHGTSTNEVFLGSKALRKVPLAASYLATVASAVGVVGTPAHMYAYGLHLGWLAVSSIILIPFAASVVIPVLYQLNVTSVFQVR</sequence>
<proteinExistence type="predicted"/>
<protein>
    <submittedName>
        <fullName evidence="1">Uncharacterized protein</fullName>
    </submittedName>
</protein>
<name>A0ACB8C2F5_DERSI</name>
<dbReference type="EMBL" id="CM023478">
    <property type="protein sequence ID" value="KAH7933004.1"/>
    <property type="molecule type" value="Genomic_DNA"/>
</dbReference>
<evidence type="ECO:0000313" key="2">
    <source>
        <dbReference type="Proteomes" id="UP000821865"/>
    </source>
</evidence>
<comment type="caution">
    <text evidence="1">The sequence shown here is derived from an EMBL/GenBank/DDBJ whole genome shotgun (WGS) entry which is preliminary data.</text>
</comment>
<keyword evidence="2" id="KW-1185">Reference proteome</keyword>
<evidence type="ECO:0000313" key="1">
    <source>
        <dbReference type="EMBL" id="KAH7933004.1"/>
    </source>
</evidence>
<accession>A0ACB8C2F5</accession>
<reference evidence="1" key="1">
    <citation type="submission" date="2020-05" db="EMBL/GenBank/DDBJ databases">
        <title>Large-scale comparative analyses of tick genomes elucidate their genetic diversity and vector capacities.</title>
        <authorList>
            <person name="Jia N."/>
            <person name="Wang J."/>
            <person name="Shi W."/>
            <person name="Du L."/>
            <person name="Sun Y."/>
            <person name="Zhan W."/>
            <person name="Jiang J."/>
            <person name="Wang Q."/>
            <person name="Zhang B."/>
            <person name="Ji P."/>
            <person name="Sakyi L.B."/>
            <person name="Cui X."/>
            <person name="Yuan T."/>
            <person name="Jiang B."/>
            <person name="Yang W."/>
            <person name="Lam T.T.-Y."/>
            <person name="Chang Q."/>
            <person name="Ding S."/>
            <person name="Wang X."/>
            <person name="Zhu J."/>
            <person name="Ruan X."/>
            <person name="Zhao L."/>
            <person name="Wei J."/>
            <person name="Que T."/>
            <person name="Du C."/>
            <person name="Cheng J."/>
            <person name="Dai P."/>
            <person name="Han X."/>
            <person name="Huang E."/>
            <person name="Gao Y."/>
            <person name="Liu J."/>
            <person name="Shao H."/>
            <person name="Ye R."/>
            <person name="Li L."/>
            <person name="Wei W."/>
            <person name="Wang X."/>
            <person name="Wang C."/>
            <person name="Yang T."/>
            <person name="Huo Q."/>
            <person name="Li W."/>
            <person name="Guo W."/>
            <person name="Chen H."/>
            <person name="Zhou L."/>
            <person name="Ni X."/>
            <person name="Tian J."/>
            <person name="Zhou Y."/>
            <person name="Sheng Y."/>
            <person name="Liu T."/>
            <person name="Pan Y."/>
            <person name="Xia L."/>
            <person name="Li J."/>
            <person name="Zhao F."/>
            <person name="Cao W."/>
        </authorList>
    </citation>
    <scope>NUCLEOTIDE SEQUENCE</scope>
    <source>
        <strain evidence="1">Dsil-2018</strain>
    </source>
</reference>
<organism evidence="1 2">
    <name type="scientific">Dermacentor silvarum</name>
    <name type="common">Tick</name>
    <dbReference type="NCBI Taxonomy" id="543639"/>
    <lineage>
        <taxon>Eukaryota</taxon>
        <taxon>Metazoa</taxon>
        <taxon>Ecdysozoa</taxon>
        <taxon>Arthropoda</taxon>
        <taxon>Chelicerata</taxon>
        <taxon>Arachnida</taxon>
        <taxon>Acari</taxon>
        <taxon>Parasitiformes</taxon>
        <taxon>Ixodida</taxon>
        <taxon>Ixodoidea</taxon>
        <taxon>Ixodidae</taxon>
        <taxon>Rhipicephalinae</taxon>
        <taxon>Dermacentor</taxon>
    </lineage>
</organism>
<gene>
    <name evidence="1" type="ORF">HPB49_006497</name>
</gene>
<dbReference type="Proteomes" id="UP000821865">
    <property type="component" value="Chromosome 9"/>
</dbReference>